<dbReference type="CDD" id="cd06225">
    <property type="entry name" value="HAMP"/>
    <property type="match status" value="1"/>
</dbReference>
<proteinExistence type="predicted"/>
<evidence type="ECO:0000256" key="6">
    <source>
        <dbReference type="SAM" id="Phobius"/>
    </source>
</evidence>
<evidence type="ECO:0000256" key="3">
    <source>
        <dbReference type="ARBA" id="ARBA00022679"/>
    </source>
</evidence>
<reference evidence="9 10" key="1">
    <citation type="submission" date="2015-09" db="EMBL/GenBank/DDBJ databases">
        <authorList>
            <consortium name="Pathogen Informatics"/>
        </authorList>
    </citation>
    <scope>NUCLEOTIDE SEQUENCE [LARGE SCALE GENOMIC DNA]</scope>
    <source>
        <strain evidence="9 10">2789STDY5834970</strain>
    </source>
</reference>
<evidence type="ECO:0000313" key="9">
    <source>
        <dbReference type="EMBL" id="CUM78034.1"/>
    </source>
</evidence>
<keyword evidence="4" id="KW-0418">Kinase</keyword>
<dbReference type="Gene3D" id="6.10.340.10">
    <property type="match status" value="1"/>
</dbReference>
<dbReference type="EMBL" id="CYXN01000002">
    <property type="protein sequence ID" value="CUM78034.1"/>
    <property type="molecule type" value="Genomic_DNA"/>
</dbReference>
<dbReference type="PANTHER" id="PTHR34220:SF7">
    <property type="entry name" value="SENSOR HISTIDINE KINASE YPDA"/>
    <property type="match status" value="1"/>
</dbReference>
<keyword evidence="2" id="KW-0597">Phosphoprotein</keyword>
<name>A0A173RJ58_9FIRM</name>
<feature type="chain" id="PRO_5038399085" evidence="7">
    <location>
        <begin position="29"/>
        <end position="509"/>
    </location>
</feature>
<organism evidence="9 10">
    <name type="scientific">Faecalibacterium prausnitzii</name>
    <dbReference type="NCBI Taxonomy" id="853"/>
    <lineage>
        <taxon>Bacteria</taxon>
        <taxon>Bacillati</taxon>
        <taxon>Bacillota</taxon>
        <taxon>Clostridia</taxon>
        <taxon>Eubacteriales</taxon>
        <taxon>Oscillospiraceae</taxon>
        <taxon>Faecalibacterium</taxon>
    </lineage>
</organism>
<dbReference type="Pfam" id="PF00672">
    <property type="entry name" value="HAMP"/>
    <property type="match status" value="1"/>
</dbReference>
<evidence type="ECO:0000313" key="10">
    <source>
        <dbReference type="Proteomes" id="UP000095649"/>
    </source>
</evidence>
<evidence type="ECO:0000256" key="1">
    <source>
        <dbReference type="ARBA" id="ARBA00004370"/>
    </source>
</evidence>
<feature type="transmembrane region" description="Helical" evidence="6">
    <location>
        <begin position="192"/>
        <end position="214"/>
    </location>
</feature>
<evidence type="ECO:0000256" key="4">
    <source>
        <dbReference type="ARBA" id="ARBA00022777"/>
    </source>
</evidence>
<keyword evidence="5" id="KW-0175">Coiled coil</keyword>
<dbReference type="InterPro" id="IPR010559">
    <property type="entry name" value="Sig_transdc_His_kin_internal"/>
</dbReference>
<dbReference type="InterPro" id="IPR036890">
    <property type="entry name" value="HATPase_C_sf"/>
</dbReference>
<sequence>MEKRNWKRSVTLKQRMVLCLAAFFAAFALQLALNGYQARAVQQVQDDQMSNFNAISRFQGGVESSISILEAYRWENGETEEMLEKLQAACSTSNAWLWRIRSNMDGLQNVSDEQWVLYGAVETTYGSYNTLLEELEGYLTSGQDAKASQLYYNKVSVCGGYLSQYTMQLLKASILDAQTTYTEISELGERIALMQIVVVALCVALGCASGLMVMRLLTPVSQMIVASRAISRSQFDTPDIPLPKQPEIGQLAESFNRMKHSMAQQVSTLQEKNEIERELHRQKTEALELQNRMERSRLQQLRSQIDPHFLFNTLNVIQQMAGTESAYRTQALIMALSHLLRYSLMSNDEQVPLSREVRVVDEYYSIYHVRFGDRVQMEWAFSDSLDLTETMVPSFILQPIVENAFKHGICPKEEGGVVRIRMVPLREKGLLCIRVLDNGVGIEPEQLEQLRTALEQPAPRWEHIGIYNVAARLRLLDARCRVVVRSRLGRGTAVILYLPLVENEEEFEE</sequence>
<keyword evidence="6" id="KW-0472">Membrane</keyword>
<dbReference type="AlphaFoldDB" id="A0A173RJ58"/>
<gene>
    <name evidence="9" type="primary">ypdA_1</name>
    <name evidence="9" type="ORF">ERS852582_00498</name>
</gene>
<evidence type="ECO:0000256" key="7">
    <source>
        <dbReference type="SAM" id="SignalP"/>
    </source>
</evidence>
<dbReference type="InterPro" id="IPR003594">
    <property type="entry name" value="HATPase_dom"/>
</dbReference>
<feature type="domain" description="HAMP" evidence="8">
    <location>
        <begin position="214"/>
        <end position="267"/>
    </location>
</feature>
<dbReference type="OrthoDB" id="138378at2"/>
<dbReference type="Proteomes" id="UP000095649">
    <property type="component" value="Unassembled WGS sequence"/>
</dbReference>
<dbReference type="SMART" id="SM00387">
    <property type="entry name" value="HATPase_c"/>
    <property type="match status" value="1"/>
</dbReference>
<dbReference type="GO" id="GO:0016020">
    <property type="term" value="C:membrane"/>
    <property type="evidence" value="ECO:0007669"/>
    <property type="project" value="UniProtKB-SubCell"/>
</dbReference>
<dbReference type="SUPFAM" id="SSF158472">
    <property type="entry name" value="HAMP domain-like"/>
    <property type="match status" value="1"/>
</dbReference>
<dbReference type="PANTHER" id="PTHR34220">
    <property type="entry name" value="SENSOR HISTIDINE KINASE YPDA"/>
    <property type="match status" value="1"/>
</dbReference>
<dbReference type="GO" id="GO:0000155">
    <property type="term" value="F:phosphorelay sensor kinase activity"/>
    <property type="evidence" value="ECO:0007669"/>
    <property type="project" value="InterPro"/>
</dbReference>
<evidence type="ECO:0000256" key="5">
    <source>
        <dbReference type="SAM" id="Coils"/>
    </source>
</evidence>
<dbReference type="SMART" id="SM00304">
    <property type="entry name" value="HAMP"/>
    <property type="match status" value="1"/>
</dbReference>
<dbReference type="Gene3D" id="3.30.565.10">
    <property type="entry name" value="Histidine kinase-like ATPase, C-terminal domain"/>
    <property type="match status" value="1"/>
</dbReference>
<keyword evidence="6" id="KW-0812">Transmembrane</keyword>
<feature type="signal peptide" evidence="7">
    <location>
        <begin position="1"/>
        <end position="28"/>
    </location>
</feature>
<dbReference type="InterPro" id="IPR003660">
    <property type="entry name" value="HAMP_dom"/>
</dbReference>
<keyword evidence="6" id="KW-1133">Transmembrane helix</keyword>
<keyword evidence="3" id="KW-0808">Transferase</keyword>
<accession>A0A173RJ58</accession>
<dbReference type="InterPro" id="IPR050640">
    <property type="entry name" value="Bact_2-comp_sensor_kinase"/>
</dbReference>
<dbReference type="Pfam" id="PF06580">
    <property type="entry name" value="His_kinase"/>
    <property type="match status" value="1"/>
</dbReference>
<feature type="coiled-coil region" evidence="5">
    <location>
        <begin position="272"/>
        <end position="304"/>
    </location>
</feature>
<keyword evidence="7" id="KW-0732">Signal</keyword>
<dbReference type="Pfam" id="PF02518">
    <property type="entry name" value="HATPase_c"/>
    <property type="match status" value="1"/>
</dbReference>
<dbReference type="PROSITE" id="PS50885">
    <property type="entry name" value="HAMP"/>
    <property type="match status" value="1"/>
</dbReference>
<evidence type="ECO:0000259" key="8">
    <source>
        <dbReference type="PROSITE" id="PS50885"/>
    </source>
</evidence>
<protein>
    <submittedName>
        <fullName evidence="9">Inner membrane protein ypdA</fullName>
    </submittedName>
</protein>
<dbReference type="RefSeq" id="WP_055184992.1">
    <property type="nucleotide sequence ID" value="NZ_CYXN01000002.1"/>
</dbReference>
<evidence type="ECO:0000256" key="2">
    <source>
        <dbReference type="ARBA" id="ARBA00022553"/>
    </source>
</evidence>
<dbReference type="SUPFAM" id="SSF55874">
    <property type="entry name" value="ATPase domain of HSP90 chaperone/DNA topoisomerase II/histidine kinase"/>
    <property type="match status" value="1"/>
</dbReference>
<comment type="subcellular location">
    <subcellularLocation>
        <location evidence="1">Membrane</location>
    </subcellularLocation>
</comment>